<name>A0A1R4H868_9GAMM</name>
<dbReference type="EMBL" id="FUKI01000103">
    <property type="protein sequence ID" value="SJM92434.1"/>
    <property type="molecule type" value="Genomic_DNA"/>
</dbReference>
<dbReference type="EC" id="2.7.11.1" evidence="2"/>
<dbReference type="Proteomes" id="UP000195667">
    <property type="component" value="Unassembled WGS sequence"/>
</dbReference>
<reference evidence="3" key="1">
    <citation type="submission" date="2017-02" db="EMBL/GenBank/DDBJ databases">
        <authorList>
            <person name="Daims H."/>
        </authorList>
    </citation>
    <scope>NUCLEOTIDE SEQUENCE [LARGE SCALE GENOMIC DNA]</scope>
</reference>
<sequence>MFVGKYAYAAPEQINGGEIGAYTDIYSLALVLAEAVLGKKLEMGTSEDSARKARLTVPNLSQIPKELKAQLTAMLHPNPKQRLQSMSDLLKHWPYPPESSKINKFLLLGSVALAASVIGLVLWPSDPINKTNPADINRGYGYLTVHSNPEGALVLANDNHTFIGVTPINKAFIAVGSNNIVIKKNGYSNIEKNIEIKQNSEQALDDIILNKMSATE</sequence>
<keyword evidence="3" id="KW-1185">Reference proteome</keyword>
<dbReference type="GO" id="GO:0004674">
    <property type="term" value="F:protein serine/threonine kinase activity"/>
    <property type="evidence" value="ECO:0007669"/>
    <property type="project" value="UniProtKB-EC"/>
</dbReference>
<dbReference type="Gene3D" id="1.10.510.10">
    <property type="entry name" value="Transferase(Phosphotransferase) domain 1"/>
    <property type="match status" value="1"/>
</dbReference>
<proteinExistence type="predicted"/>
<dbReference type="PROSITE" id="PS50011">
    <property type="entry name" value="PROTEIN_KINASE_DOM"/>
    <property type="match status" value="1"/>
</dbReference>
<dbReference type="InterPro" id="IPR000719">
    <property type="entry name" value="Prot_kinase_dom"/>
</dbReference>
<evidence type="ECO:0000259" key="1">
    <source>
        <dbReference type="PROSITE" id="PS50011"/>
    </source>
</evidence>
<evidence type="ECO:0000313" key="3">
    <source>
        <dbReference type="Proteomes" id="UP000195667"/>
    </source>
</evidence>
<evidence type="ECO:0000313" key="2">
    <source>
        <dbReference type="EMBL" id="SJM92434.1"/>
    </source>
</evidence>
<gene>
    <name evidence="2" type="ORF">CRENPOLYSF1_290001</name>
</gene>
<accession>A0A1R4H868</accession>
<dbReference type="Pfam" id="PF00069">
    <property type="entry name" value="Pkinase"/>
    <property type="match status" value="1"/>
</dbReference>
<protein>
    <submittedName>
        <fullName evidence="2">Serine/threonine-protein kinase Pkn2</fullName>
        <ecNumber evidence="2">2.7.11.1</ecNumber>
    </submittedName>
</protein>
<feature type="domain" description="Protein kinase" evidence="1">
    <location>
        <begin position="1"/>
        <end position="95"/>
    </location>
</feature>
<dbReference type="InterPro" id="IPR011009">
    <property type="entry name" value="Kinase-like_dom_sf"/>
</dbReference>
<keyword evidence="2" id="KW-0418">Kinase</keyword>
<dbReference type="InterPro" id="IPR013229">
    <property type="entry name" value="PEGA"/>
</dbReference>
<dbReference type="AlphaFoldDB" id="A0A1R4H868"/>
<dbReference type="SUPFAM" id="SSF56112">
    <property type="entry name" value="Protein kinase-like (PK-like)"/>
    <property type="match status" value="1"/>
</dbReference>
<dbReference type="Pfam" id="PF08308">
    <property type="entry name" value="PEGA"/>
    <property type="match status" value="1"/>
</dbReference>
<organism evidence="2 3">
    <name type="scientific">Crenothrix polyspora</name>
    <dbReference type="NCBI Taxonomy" id="360316"/>
    <lineage>
        <taxon>Bacteria</taxon>
        <taxon>Pseudomonadati</taxon>
        <taxon>Pseudomonadota</taxon>
        <taxon>Gammaproteobacteria</taxon>
        <taxon>Methylococcales</taxon>
        <taxon>Crenotrichaceae</taxon>
        <taxon>Crenothrix</taxon>
    </lineage>
</organism>
<dbReference type="GO" id="GO:0005524">
    <property type="term" value="F:ATP binding"/>
    <property type="evidence" value="ECO:0007669"/>
    <property type="project" value="InterPro"/>
</dbReference>
<keyword evidence="2" id="KW-0808">Transferase</keyword>